<gene>
    <name evidence="1" type="ORF">DFR59_1262</name>
</gene>
<dbReference type="Proteomes" id="UP000255326">
    <property type="component" value="Unassembled WGS sequence"/>
</dbReference>
<reference evidence="1 2" key="1">
    <citation type="submission" date="2018-07" db="EMBL/GenBank/DDBJ databases">
        <title>Genomic Encyclopedia of Type Strains, Phase IV (KMG-IV): sequencing the most valuable type-strain genomes for metagenomic binning, comparative biology and taxonomic classification.</title>
        <authorList>
            <person name="Goeker M."/>
        </authorList>
    </citation>
    <scope>NUCLEOTIDE SEQUENCE [LARGE SCALE GENOMIC DNA]</scope>
    <source>
        <strain evidence="1 2">DSM 25281</strain>
    </source>
</reference>
<dbReference type="EMBL" id="QQAY01000026">
    <property type="protein sequence ID" value="RDI36679.1"/>
    <property type="molecule type" value="Genomic_DNA"/>
</dbReference>
<comment type="caution">
    <text evidence="1">The sequence shown here is derived from an EMBL/GenBank/DDBJ whole genome shotgun (WGS) entry which is preliminary data.</text>
</comment>
<sequence>MGEFILNLNKWSNNRGKTPGISPLASLYAPKIPAYDSNHVAYARKHLAYAPAREGYASKPPSNARVAISAPIWVVARAD</sequence>
<protein>
    <submittedName>
        <fullName evidence="1">Uncharacterized protein</fullName>
    </submittedName>
</protein>
<organism evidence="1 2">
    <name type="scientific">Falsibacillus pallidus</name>
    <dbReference type="NCBI Taxonomy" id="493781"/>
    <lineage>
        <taxon>Bacteria</taxon>
        <taxon>Bacillati</taxon>
        <taxon>Bacillota</taxon>
        <taxon>Bacilli</taxon>
        <taxon>Bacillales</taxon>
        <taxon>Bacillaceae</taxon>
        <taxon>Falsibacillus</taxon>
    </lineage>
</organism>
<accession>A0A370G1A7</accession>
<dbReference type="AlphaFoldDB" id="A0A370G1A7"/>
<keyword evidence="2" id="KW-1185">Reference proteome</keyword>
<evidence type="ECO:0000313" key="2">
    <source>
        <dbReference type="Proteomes" id="UP000255326"/>
    </source>
</evidence>
<proteinExistence type="predicted"/>
<evidence type="ECO:0000313" key="1">
    <source>
        <dbReference type="EMBL" id="RDI36679.1"/>
    </source>
</evidence>
<name>A0A370G1A7_9BACI</name>